<dbReference type="RefSeq" id="WP_107246126.1">
    <property type="nucleotide sequence ID" value="NZ_PYMJ01000052.1"/>
</dbReference>
<keyword evidence="3 6" id="KW-0564">Palmitate</keyword>
<keyword evidence="4 6" id="KW-0998">Cell outer membrane</keyword>
<dbReference type="PROSITE" id="PS51257">
    <property type="entry name" value="PROKAR_LIPOPROTEIN"/>
    <property type="match status" value="1"/>
</dbReference>
<dbReference type="HAMAP" id="MF_01186">
    <property type="entry name" value="LPS_assembly_LptE"/>
    <property type="match status" value="1"/>
</dbReference>
<dbReference type="Proteomes" id="UP000240987">
    <property type="component" value="Unassembled WGS sequence"/>
</dbReference>
<comment type="function">
    <text evidence="6">Together with LptD, is involved in the assembly of lipopolysaccharide (LPS) at the surface of the outer membrane. Required for the proper assembly of LptD. Binds LPS and may serve as the LPS recognition site at the outer membrane.</text>
</comment>
<evidence type="ECO:0000256" key="6">
    <source>
        <dbReference type="HAMAP-Rule" id="MF_01186"/>
    </source>
</evidence>
<dbReference type="GO" id="GO:0015920">
    <property type="term" value="P:lipopolysaccharide transport"/>
    <property type="evidence" value="ECO:0007669"/>
    <property type="project" value="TreeGrafter"/>
</dbReference>
<comment type="subcellular location">
    <subcellularLocation>
        <location evidence="6">Cell outer membrane</location>
        <topology evidence="6">Lipid-anchor</topology>
    </subcellularLocation>
</comment>
<comment type="caution">
    <text evidence="7">The sequence shown here is derived from an EMBL/GenBank/DDBJ whole genome shotgun (WGS) entry which is preliminary data.</text>
</comment>
<accession>A0A2T3J6Q6</accession>
<evidence type="ECO:0000256" key="5">
    <source>
        <dbReference type="ARBA" id="ARBA00023288"/>
    </source>
</evidence>
<keyword evidence="8" id="KW-1185">Reference proteome</keyword>
<dbReference type="GO" id="GO:0009279">
    <property type="term" value="C:cell outer membrane"/>
    <property type="evidence" value="ECO:0007669"/>
    <property type="project" value="UniProtKB-SubCell"/>
</dbReference>
<sequence length="237" mass="26670">MKALFSIKSTLRTLFVAVLALTTASCGFHLRGNYMLPDDIAKLSLTSFDQYSKLTRLVESQFKLHGIESVPPAATVPNLHLIGESTGERTLSLYQNSRKAEYELTYIVQYRIVVPNKSTETYTTKVTRNFLDNPLTALAKSVERDELEDVMRKQAAQQIMRQLARLTAIFNKIEEQELEIELDEMMKGDTETNAIEPSQSTVTTEKVDDTNAANTLFNQISSYNTAPNNTDMNTNAE</sequence>
<comment type="subunit">
    <text evidence="6">Component of the lipopolysaccharide transport and assembly complex. Interacts with LptD.</text>
</comment>
<keyword evidence="2 6" id="KW-0472">Membrane</keyword>
<dbReference type="Pfam" id="PF04390">
    <property type="entry name" value="LptE"/>
    <property type="match status" value="1"/>
</dbReference>
<comment type="similarity">
    <text evidence="6">Belongs to the LptE lipoprotein family.</text>
</comment>
<dbReference type="Gene3D" id="3.30.160.150">
    <property type="entry name" value="Lipoprotein like domain"/>
    <property type="match status" value="1"/>
</dbReference>
<evidence type="ECO:0000256" key="3">
    <source>
        <dbReference type="ARBA" id="ARBA00023139"/>
    </source>
</evidence>
<evidence type="ECO:0000256" key="4">
    <source>
        <dbReference type="ARBA" id="ARBA00023237"/>
    </source>
</evidence>
<gene>
    <name evidence="6" type="primary">lptE</name>
    <name evidence="7" type="ORF">C9J12_27490</name>
</gene>
<dbReference type="OrthoDB" id="5801564at2"/>
<name>A0A2T3J6Q6_9GAMM</name>
<evidence type="ECO:0000313" key="7">
    <source>
        <dbReference type="EMBL" id="PSU44053.1"/>
    </source>
</evidence>
<keyword evidence="5 6" id="KW-0449">Lipoprotein</keyword>
<protein>
    <recommendedName>
        <fullName evidence="6">LPS-assembly lipoprotein LptE</fullName>
    </recommendedName>
</protein>
<proteinExistence type="inferred from homology"/>
<dbReference type="EMBL" id="PYMJ01000052">
    <property type="protein sequence ID" value="PSU44053.1"/>
    <property type="molecule type" value="Genomic_DNA"/>
</dbReference>
<dbReference type="PANTHER" id="PTHR38098">
    <property type="entry name" value="LPS-ASSEMBLY LIPOPROTEIN LPTE"/>
    <property type="match status" value="1"/>
</dbReference>
<dbReference type="InterPro" id="IPR007485">
    <property type="entry name" value="LPS_assembly_LptE"/>
</dbReference>
<evidence type="ECO:0000256" key="2">
    <source>
        <dbReference type="ARBA" id="ARBA00023136"/>
    </source>
</evidence>
<dbReference type="GO" id="GO:0001530">
    <property type="term" value="F:lipopolysaccharide binding"/>
    <property type="evidence" value="ECO:0007669"/>
    <property type="project" value="TreeGrafter"/>
</dbReference>
<dbReference type="AlphaFoldDB" id="A0A2T3J6Q6"/>
<reference evidence="7 8" key="1">
    <citation type="submission" date="2018-01" db="EMBL/GenBank/DDBJ databases">
        <title>Whole genome sequencing of Histamine producing bacteria.</title>
        <authorList>
            <person name="Butler K."/>
        </authorList>
    </citation>
    <scope>NUCLEOTIDE SEQUENCE [LARGE SCALE GENOMIC DNA]</scope>
    <source>
        <strain evidence="7 8">JCM 12947</strain>
    </source>
</reference>
<evidence type="ECO:0000313" key="8">
    <source>
        <dbReference type="Proteomes" id="UP000240987"/>
    </source>
</evidence>
<dbReference type="PANTHER" id="PTHR38098:SF1">
    <property type="entry name" value="LPS-ASSEMBLY LIPOPROTEIN LPTE"/>
    <property type="match status" value="1"/>
</dbReference>
<organism evidence="7 8">
    <name type="scientific">Photobacterium frigidiphilum</name>
    <dbReference type="NCBI Taxonomy" id="264736"/>
    <lineage>
        <taxon>Bacteria</taxon>
        <taxon>Pseudomonadati</taxon>
        <taxon>Pseudomonadota</taxon>
        <taxon>Gammaproteobacteria</taxon>
        <taxon>Vibrionales</taxon>
        <taxon>Vibrionaceae</taxon>
        <taxon>Photobacterium</taxon>
    </lineage>
</organism>
<dbReference type="GO" id="GO:0043165">
    <property type="term" value="P:Gram-negative-bacterium-type cell outer membrane assembly"/>
    <property type="evidence" value="ECO:0007669"/>
    <property type="project" value="UniProtKB-UniRule"/>
</dbReference>
<evidence type="ECO:0000256" key="1">
    <source>
        <dbReference type="ARBA" id="ARBA00022729"/>
    </source>
</evidence>
<keyword evidence="1 6" id="KW-0732">Signal</keyword>
<dbReference type="GO" id="GO:1990351">
    <property type="term" value="C:transporter complex"/>
    <property type="evidence" value="ECO:0007669"/>
    <property type="project" value="TreeGrafter"/>
</dbReference>